<evidence type="ECO:0000313" key="2">
    <source>
        <dbReference type="EMBL" id="PJZ72158.1"/>
    </source>
</evidence>
<dbReference type="InterPro" id="IPR015018">
    <property type="entry name" value="DUF1905"/>
</dbReference>
<protein>
    <recommendedName>
        <fullName evidence="5">DUF1905 domain-containing protein</fullName>
    </recommendedName>
</protein>
<keyword evidence="3" id="KW-1185">Reference proteome</keyword>
<evidence type="ECO:0000313" key="1">
    <source>
        <dbReference type="EMBL" id="PJZ68827.1"/>
    </source>
</evidence>
<sequence length="99" mass="11244">MSDFKIKEKVWLFAGEAAWHFVTLPTKIAPEIKLRTEWSKKGWGSVRVEAKIGDIIWKTSIFPEKKTGSYVLPIKAEVRKKAKIEAGDTVTIQLTLIES</sequence>
<dbReference type="EMBL" id="NPDZ01000012">
    <property type="protein sequence ID" value="PJZ72158.1"/>
    <property type="molecule type" value="Genomic_DNA"/>
</dbReference>
<name>A0A2M9ZJC6_9LEPT</name>
<evidence type="ECO:0000313" key="3">
    <source>
        <dbReference type="Proteomes" id="UP000231962"/>
    </source>
</evidence>
<evidence type="ECO:0008006" key="5">
    <source>
        <dbReference type="Google" id="ProtNLM"/>
    </source>
</evidence>
<dbReference type="Proteomes" id="UP000231990">
    <property type="component" value="Unassembled WGS sequence"/>
</dbReference>
<gene>
    <name evidence="1" type="ORF">CH360_14005</name>
    <name evidence="2" type="ORF">CH373_15545</name>
</gene>
<organism evidence="2 4">
    <name type="scientific">Leptospira perolatii</name>
    <dbReference type="NCBI Taxonomy" id="2023191"/>
    <lineage>
        <taxon>Bacteria</taxon>
        <taxon>Pseudomonadati</taxon>
        <taxon>Spirochaetota</taxon>
        <taxon>Spirochaetia</taxon>
        <taxon>Leptospirales</taxon>
        <taxon>Leptospiraceae</taxon>
        <taxon>Leptospira</taxon>
    </lineage>
</organism>
<dbReference type="OrthoDB" id="9808666at2"/>
<dbReference type="SUPFAM" id="SSF141694">
    <property type="entry name" value="AF2212/PG0164-like"/>
    <property type="match status" value="1"/>
</dbReference>
<reference evidence="3 4" key="1">
    <citation type="submission" date="2017-07" db="EMBL/GenBank/DDBJ databases">
        <title>Leptospira spp. isolated from tropical soils.</title>
        <authorList>
            <person name="Thibeaux R."/>
            <person name="Iraola G."/>
            <person name="Ferres I."/>
            <person name="Bierque E."/>
            <person name="Girault D."/>
            <person name="Soupe-Gilbert M.-E."/>
            <person name="Picardeau M."/>
            <person name="Goarant C."/>
        </authorList>
    </citation>
    <scope>NUCLEOTIDE SEQUENCE [LARGE SCALE GENOMIC DNA]</scope>
    <source>
        <strain evidence="2 4">FH1-B-B1</strain>
        <strain evidence="1 3">FH1-B-C1</strain>
    </source>
</reference>
<accession>A0A2M9ZJC6</accession>
<dbReference type="Gene3D" id="2.40.30.100">
    <property type="entry name" value="AF2212/PG0164-like"/>
    <property type="match status" value="1"/>
</dbReference>
<evidence type="ECO:0000313" key="4">
    <source>
        <dbReference type="Proteomes" id="UP000231990"/>
    </source>
</evidence>
<proteinExistence type="predicted"/>
<comment type="caution">
    <text evidence="2">The sequence shown here is derived from an EMBL/GenBank/DDBJ whole genome shotgun (WGS) entry which is preliminary data.</text>
</comment>
<dbReference type="Pfam" id="PF08922">
    <property type="entry name" value="DUF1905"/>
    <property type="match status" value="1"/>
</dbReference>
<dbReference type="EMBL" id="NPDY01000015">
    <property type="protein sequence ID" value="PJZ68827.1"/>
    <property type="molecule type" value="Genomic_DNA"/>
</dbReference>
<dbReference type="AlphaFoldDB" id="A0A2M9ZJC6"/>
<dbReference type="RefSeq" id="WP_100714680.1">
    <property type="nucleotide sequence ID" value="NZ_NPDY01000015.1"/>
</dbReference>
<dbReference type="Proteomes" id="UP000231962">
    <property type="component" value="Unassembled WGS sequence"/>
</dbReference>
<dbReference type="InterPro" id="IPR037079">
    <property type="entry name" value="AF2212/PG0164-like_sf"/>
</dbReference>